<gene>
    <name evidence="1" type="ORF">Sdiek1_2009</name>
</gene>
<proteinExistence type="predicted"/>
<dbReference type="OrthoDB" id="2929212at2"/>
<organism evidence="1 2">
    <name type="scientific">Sulfurospirillum diekertiae</name>
    <dbReference type="NCBI Taxonomy" id="1854492"/>
    <lineage>
        <taxon>Bacteria</taxon>
        <taxon>Pseudomonadati</taxon>
        <taxon>Campylobacterota</taxon>
        <taxon>Epsilonproteobacteria</taxon>
        <taxon>Campylobacterales</taxon>
        <taxon>Sulfurospirillaceae</taxon>
        <taxon>Sulfurospirillum</taxon>
    </lineage>
</organism>
<protein>
    <submittedName>
        <fullName evidence="1">Uncharacterized protein</fullName>
    </submittedName>
</protein>
<reference evidence="2" key="1">
    <citation type="submission" date="2017-05" db="EMBL/GenBank/DDBJ databases">
        <title>Dechlorination kinetics govern the competition between two new strains of the genus Sulfurospirillum.</title>
        <authorList>
            <person name="Buttet G.F."/>
            <person name="Murray A.M."/>
            <person name="Goris T."/>
            <person name="Burion M."/>
            <person name="Lin B."/>
            <person name="Rolle M."/>
            <person name="Maillard J."/>
        </authorList>
    </citation>
    <scope>NUCLEOTIDE SEQUENCE [LARGE SCALE GENOMIC DNA]</scope>
    <source>
        <strain evidence="2">SL2-1</strain>
    </source>
</reference>
<dbReference type="KEGG" id="suls:Sdiek1_2009"/>
<accession>A0A1Y0HM44</accession>
<sequence>MDWSIVKFGKYKNRTLPQIIFEDADWFFWAYKEGALQKWLPKYEVELIYKRATRIKPKDGCYVKHFLYTDGTSWGFDFIPIDEAEKKLP</sequence>
<dbReference type="Proteomes" id="UP000196005">
    <property type="component" value="Chromosome"/>
</dbReference>
<evidence type="ECO:0000313" key="1">
    <source>
        <dbReference type="EMBL" id="ARU49168.1"/>
    </source>
</evidence>
<dbReference type="RefSeq" id="WP_087438960.1">
    <property type="nucleotide sequence ID" value="NZ_CP021416.1"/>
</dbReference>
<keyword evidence="2" id="KW-1185">Reference proteome</keyword>
<name>A0A1Y0HM44_9BACT</name>
<dbReference type="EMBL" id="CP021416">
    <property type="protein sequence ID" value="ARU49168.1"/>
    <property type="molecule type" value="Genomic_DNA"/>
</dbReference>
<evidence type="ECO:0000313" key="2">
    <source>
        <dbReference type="Proteomes" id="UP000196005"/>
    </source>
</evidence>
<dbReference type="AlphaFoldDB" id="A0A1Y0HM44"/>